<sequence>MELIKLSLSLLIHMSLAGDLHGSHTASPKPFNIIKQKISLQYAADRPRSLDKRSRILKFGKYDHAGRCLFGKCDQFGSKSTLTFEEGVSVGKFRPKSIQLNSHERDETHNDSVEATLTESETVSKDSSKLQQGMNYHNTTNTEILSVQHKFGARRGRRRRIFRRDSEVNSSETSRVSSESPKENNRTGNAECITEGGCEGGNSGSRLPYELDGDAYMAFGSLGFLLTVLTSAVLYTGLWKKRNTMLYPDFIDRERSSSRRKTDIKALLKAKLGKIPVRSRRIKDRLGRRGHNHNRRYLTLPLVENGEAGMPDDDSDDSRGERISEEEEEDEEEEESETMW</sequence>
<protein>
    <submittedName>
        <fullName evidence="4">Uncharacterized protein</fullName>
    </submittedName>
</protein>
<organism evidence="4 5">
    <name type="scientific">Stichopus japonicus</name>
    <name type="common">Sea cucumber</name>
    <dbReference type="NCBI Taxonomy" id="307972"/>
    <lineage>
        <taxon>Eukaryota</taxon>
        <taxon>Metazoa</taxon>
        <taxon>Echinodermata</taxon>
        <taxon>Eleutherozoa</taxon>
        <taxon>Echinozoa</taxon>
        <taxon>Holothuroidea</taxon>
        <taxon>Aspidochirotacea</taxon>
        <taxon>Aspidochirotida</taxon>
        <taxon>Stichopodidae</taxon>
        <taxon>Apostichopus</taxon>
    </lineage>
</organism>
<keyword evidence="3" id="KW-0732">Signal</keyword>
<evidence type="ECO:0000256" key="3">
    <source>
        <dbReference type="SAM" id="SignalP"/>
    </source>
</evidence>
<feature type="compositionally biased region" description="Low complexity" evidence="1">
    <location>
        <begin position="168"/>
        <end position="179"/>
    </location>
</feature>
<accession>A0A2G8KCE1</accession>
<evidence type="ECO:0000256" key="1">
    <source>
        <dbReference type="SAM" id="MobiDB-lite"/>
    </source>
</evidence>
<evidence type="ECO:0000256" key="2">
    <source>
        <dbReference type="SAM" id="Phobius"/>
    </source>
</evidence>
<feature type="compositionally biased region" description="Acidic residues" evidence="1">
    <location>
        <begin position="324"/>
        <end position="340"/>
    </location>
</feature>
<feature type="compositionally biased region" description="Basic and acidic residues" evidence="1">
    <location>
        <begin position="102"/>
        <end position="112"/>
    </location>
</feature>
<evidence type="ECO:0000313" key="5">
    <source>
        <dbReference type="Proteomes" id="UP000230750"/>
    </source>
</evidence>
<name>A0A2G8KCE1_STIJA</name>
<proteinExistence type="predicted"/>
<dbReference type="EMBL" id="MRZV01000697">
    <property type="protein sequence ID" value="PIK45661.1"/>
    <property type="molecule type" value="Genomic_DNA"/>
</dbReference>
<feature type="signal peptide" evidence="3">
    <location>
        <begin position="1"/>
        <end position="17"/>
    </location>
</feature>
<gene>
    <name evidence="4" type="ORF">BSL78_17482</name>
</gene>
<keyword evidence="2" id="KW-0812">Transmembrane</keyword>
<dbReference type="PANTHER" id="PTHR34179:SF1">
    <property type="entry name" value="TUMOR PROTEIN P53-INDUCIBLE PROTEIN 13"/>
    <property type="match status" value="1"/>
</dbReference>
<keyword evidence="2" id="KW-0472">Membrane</keyword>
<feature type="region of interest" description="Disordered" evidence="1">
    <location>
        <begin position="158"/>
        <end position="191"/>
    </location>
</feature>
<comment type="caution">
    <text evidence="4">The sequence shown here is derived from an EMBL/GenBank/DDBJ whole genome shotgun (WGS) entry which is preliminary data.</text>
</comment>
<feature type="transmembrane region" description="Helical" evidence="2">
    <location>
        <begin position="215"/>
        <end position="238"/>
    </location>
</feature>
<evidence type="ECO:0000313" key="4">
    <source>
        <dbReference type="EMBL" id="PIK45661.1"/>
    </source>
</evidence>
<dbReference type="OrthoDB" id="10656298at2759"/>
<dbReference type="PANTHER" id="PTHR34179">
    <property type="entry name" value="TUMOR PROTEIN P53-INDUCIBLE PROTEIN 13"/>
    <property type="match status" value="1"/>
</dbReference>
<keyword evidence="5" id="KW-1185">Reference proteome</keyword>
<feature type="region of interest" description="Disordered" evidence="1">
    <location>
        <begin position="98"/>
        <end position="130"/>
    </location>
</feature>
<feature type="chain" id="PRO_5013587146" evidence="3">
    <location>
        <begin position="18"/>
        <end position="340"/>
    </location>
</feature>
<keyword evidence="2" id="KW-1133">Transmembrane helix</keyword>
<dbReference type="GO" id="GO:0005737">
    <property type="term" value="C:cytoplasm"/>
    <property type="evidence" value="ECO:0007669"/>
    <property type="project" value="TreeGrafter"/>
</dbReference>
<dbReference type="AlphaFoldDB" id="A0A2G8KCE1"/>
<reference evidence="4 5" key="1">
    <citation type="journal article" date="2017" name="PLoS Biol.">
        <title>The sea cucumber genome provides insights into morphological evolution and visceral regeneration.</title>
        <authorList>
            <person name="Zhang X."/>
            <person name="Sun L."/>
            <person name="Yuan J."/>
            <person name="Sun Y."/>
            <person name="Gao Y."/>
            <person name="Zhang L."/>
            <person name="Li S."/>
            <person name="Dai H."/>
            <person name="Hamel J.F."/>
            <person name="Liu C."/>
            <person name="Yu Y."/>
            <person name="Liu S."/>
            <person name="Lin W."/>
            <person name="Guo K."/>
            <person name="Jin S."/>
            <person name="Xu P."/>
            <person name="Storey K.B."/>
            <person name="Huan P."/>
            <person name="Zhang T."/>
            <person name="Zhou Y."/>
            <person name="Zhang J."/>
            <person name="Lin C."/>
            <person name="Li X."/>
            <person name="Xing L."/>
            <person name="Huo D."/>
            <person name="Sun M."/>
            <person name="Wang L."/>
            <person name="Mercier A."/>
            <person name="Li F."/>
            <person name="Yang H."/>
            <person name="Xiang J."/>
        </authorList>
    </citation>
    <scope>NUCLEOTIDE SEQUENCE [LARGE SCALE GENOMIC DNA]</scope>
    <source>
        <strain evidence="4">Shaxun</strain>
        <tissue evidence="4">Muscle</tissue>
    </source>
</reference>
<dbReference type="Proteomes" id="UP000230750">
    <property type="component" value="Unassembled WGS sequence"/>
</dbReference>
<feature type="region of interest" description="Disordered" evidence="1">
    <location>
        <begin position="297"/>
        <end position="340"/>
    </location>
</feature>